<dbReference type="AlphaFoldDB" id="A0A4Y7TVG6"/>
<gene>
    <name evidence="2" type="ORF">FA13DRAFT_1705156</name>
</gene>
<evidence type="ECO:0000313" key="2">
    <source>
        <dbReference type="EMBL" id="TEB38147.1"/>
    </source>
</evidence>
<sequence length="227" mass="25329">MRAPQVPPRAIPPQAFTKPWQQQSTDSLAYSNTFTPLEPPLERLASRDPLGSSTEFDNKLEGRLFLHVYATEIRITEVEAKDGYKSMKTIIRPASTAPTSSSVLSRPVQASVSPIVNFSRPSTPVSISKPSRTMGHGVLPSPIRTASWRLLPSLGLPRKHGRGSRSSQFEEEVDYLQAKLEKEALGGASAIRIAMEVEQSIHIERRPRQRHRRAQRTQQRWTSGAGR</sequence>
<evidence type="ECO:0000256" key="1">
    <source>
        <dbReference type="SAM" id="MobiDB-lite"/>
    </source>
</evidence>
<organism evidence="2 3">
    <name type="scientific">Coprinellus micaceus</name>
    <name type="common">Glistening ink-cap mushroom</name>
    <name type="synonym">Coprinus micaceus</name>
    <dbReference type="NCBI Taxonomy" id="71717"/>
    <lineage>
        <taxon>Eukaryota</taxon>
        <taxon>Fungi</taxon>
        <taxon>Dikarya</taxon>
        <taxon>Basidiomycota</taxon>
        <taxon>Agaricomycotina</taxon>
        <taxon>Agaricomycetes</taxon>
        <taxon>Agaricomycetidae</taxon>
        <taxon>Agaricales</taxon>
        <taxon>Agaricineae</taxon>
        <taxon>Psathyrellaceae</taxon>
        <taxon>Coprinellus</taxon>
    </lineage>
</organism>
<dbReference type="Proteomes" id="UP000298030">
    <property type="component" value="Unassembled WGS sequence"/>
</dbReference>
<feature type="region of interest" description="Disordered" evidence="1">
    <location>
        <begin position="1"/>
        <end position="24"/>
    </location>
</feature>
<reference evidence="2 3" key="1">
    <citation type="journal article" date="2019" name="Nat. Ecol. Evol.">
        <title>Megaphylogeny resolves global patterns of mushroom evolution.</title>
        <authorList>
            <person name="Varga T."/>
            <person name="Krizsan K."/>
            <person name="Foldi C."/>
            <person name="Dima B."/>
            <person name="Sanchez-Garcia M."/>
            <person name="Sanchez-Ramirez S."/>
            <person name="Szollosi G.J."/>
            <person name="Szarkandi J.G."/>
            <person name="Papp V."/>
            <person name="Albert L."/>
            <person name="Andreopoulos W."/>
            <person name="Angelini C."/>
            <person name="Antonin V."/>
            <person name="Barry K.W."/>
            <person name="Bougher N.L."/>
            <person name="Buchanan P."/>
            <person name="Buyck B."/>
            <person name="Bense V."/>
            <person name="Catcheside P."/>
            <person name="Chovatia M."/>
            <person name="Cooper J."/>
            <person name="Damon W."/>
            <person name="Desjardin D."/>
            <person name="Finy P."/>
            <person name="Geml J."/>
            <person name="Haridas S."/>
            <person name="Hughes K."/>
            <person name="Justo A."/>
            <person name="Karasinski D."/>
            <person name="Kautmanova I."/>
            <person name="Kiss B."/>
            <person name="Kocsube S."/>
            <person name="Kotiranta H."/>
            <person name="LaButti K.M."/>
            <person name="Lechner B.E."/>
            <person name="Liimatainen K."/>
            <person name="Lipzen A."/>
            <person name="Lukacs Z."/>
            <person name="Mihaltcheva S."/>
            <person name="Morgado L.N."/>
            <person name="Niskanen T."/>
            <person name="Noordeloos M.E."/>
            <person name="Ohm R.A."/>
            <person name="Ortiz-Santana B."/>
            <person name="Ovrebo C."/>
            <person name="Racz N."/>
            <person name="Riley R."/>
            <person name="Savchenko A."/>
            <person name="Shiryaev A."/>
            <person name="Soop K."/>
            <person name="Spirin V."/>
            <person name="Szebenyi C."/>
            <person name="Tomsovsky M."/>
            <person name="Tulloss R.E."/>
            <person name="Uehling J."/>
            <person name="Grigoriev I.V."/>
            <person name="Vagvolgyi C."/>
            <person name="Papp T."/>
            <person name="Martin F.M."/>
            <person name="Miettinen O."/>
            <person name="Hibbett D.S."/>
            <person name="Nagy L.G."/>
        </authorList>
    </citation>
    <scope>NUCLEOTIDE SEQUENCE [LARGE SCALE GENOMIC DNA]</scope>
    <source>
        <strain evidence="2 3">FP101781</strain>
    </source>
</reference>
<proteinExistence type="predicted"/>
<dbReference type="OrthoDB" id="10311810at2759"/>
<accession>A0A4Y7TVG6</accession>
<feature type="region of interest" description="Disordered" evidence="1">
    <location>
        <begin position="202"/>
        <end position="227"/>
    </location>
</feature>
<feature type="compositionally biased region" description="Pro residues" evidence="1">
    <location>
        <begin position="1"/>
        <end position="11"/>
    </location>
</feature>
<protein>
    <submittedName>
        <fullName evidence="2">Uncharacterized protein</fullName>
    </submittedName>
</protein>
<keyword evidence="3" id="KW-1185">Reference proteome</keyword>
<comment type="caution">
    <text evidence="2">The sequence shown here is derived from an EMBL/GenBank/DDBJ whole genome shotgun (WGS) entry which is preliminary data.</text>
</comment>
<dbReference type="EMBL" id="QPFP01000003">
    <property type="protein sequence ID" value="TEB38147.1"/>
    <property type="molecule type" value="Genomic_DNA"/>
</dbReference>
<evidence type="ECO:0000313" key="3">
    <source>
        <dbReference type="Proteomes" id="UP000298030"/>
    </source>
</evidence>
<name>A0A4Y7TVG6_COPMI</name>